<dbReference type="RefSeq" id="WP_025650103.1">
    <property type="nucleotide sequence ID" value="NZ_BDDG01000001.1"/>
</dbReference>
<dbReference type="EMBL" id="CP063687">
    <property type="protein sequence ID" value="QOY26721.1"/>
    <property type="molecule type" value="Genomic_DNA"/>
</dbReference>
<dbReference type="Proteomes" id="UP000587477">
    <property type="component" value="Chromosome"/>
</dbReference>
<gene>
    <name evidence="1" type="ORF">BACVE_001728</name>
</gene>
<name>A0A411ACE8_BACVE</name>
<evidence type="ECO:0000313" key="1">
    <source>
        <dbReference type="EMBL" id="QOY26721.1"/>
    </source>
</evidence>
<sequence>MTLHHFIGADKELPIGEYGRNPTLKPISELEIKGIDVNKRYQFKKNRKNSENSLVKVYDTEEDAYGIDIVHLDPGYEAVRNKFTHPYIYELQGYLHANNTPGQRKSIKSLFLFIEKHLSKGESVEIYSCLDGYEDEDKDDSMDVVINLNTLQFGKHIKFKDINHLSHIFYLEDKQYVLVKK</sequence>
<proteinExistence type="predicted"/>
<protein>
    <submittedName>
        <fullName evidence="1">Uncharacterized protein</fullName>
    </submittedName>
</protein>
<reference evidence="2" key="1">
    <citation type="submission" date="2020-10" db="EMBL/GenBank/DDBJ databases">
        <title>Complete genome sequence of Bacillus velezensis NST6.</title>
        <authorList>
            <person name="Choi J."/>
        </authorList>
    </citation>
    <scope>NUCLEOTIDE SEQUENCE [LARGE SCALE GENOMIC DNA]</scope>
    <source>
        <strain evidence="2">NST6</strain>
    </source>
</reference>
<organism evidence="1 2">
    <name type="scientific">Bacillus velezensis</name>
    <dbReference type="NCBI Taxonomy" id="492670"/>
    <lineage>
        <taxon>Bacteria</taxon>
        <taxon>Bacillati</taxon>
        <taxon>Bacillota</taxon>
        <taxon>Bacilli</taxon>
        <taxon>Bacillales</taxon>
        <taxon>Bacillaceae</taxon>
        <taxon>Bacillus</taxon>
        <taxon>Bacillus amyloliquefaciens group</taxon>
    </lineage>
</organism>
<evidence type="ECO:0000313" key="2">
    <source>
        <dbReference type="Proteomes" id="UP000587477"/>
    </source>
</evidence>
<dbReference type="AlphaFoldDB" id="A0A411ACE8"/>
<accession>A0A411ACE8</accession>